<reference evidence="2 3" key="1">
    <citation type="submission" date="2015-04" db="EMBL/GenBank/DDBJ databases">
        <title>Complete genome sequence of Schizopora paradoxa KUC8140, a cosmopolitan wood degrader in East Asia.</title>
        <authorList>
            <consortium name="DOE Joint Genome Institute"/>
            <person name="Min B."/>
            <person name="Park H."/>
            <person name="Jang Y."/>
            <person name="Kim J.-J."/>
            <person name="Kim K.H."/>
            <person name="Pangilinan J."/>
            <person name="Lipzen A."/>
            <person name="Riley R."/>
            <person name="Grigoriev I.V."/>
            <person name="Spatafora J.W."/>
            <person name="Choi I.-G."/>
        </authorList>
    </citation>
    <scope>NUCLEOTIDE SEQUENCE [LARGE SCALE GENOMIC DNA]</scope>
    <source>
        <strain evidence="2 3">KUC8140</strain>
    </source>
</reference>
<evidence type="ECO:0000313" key="3">
    <source>
        <dbReference type="Proteomes" id="UP000053477"/>
    </source>
</evidence>
<proteinExistence type="predicted"/>
<sequence length="312" mass="34916">MMFSLHSPTRWVSRLCWYPTYLSKALDRIRMGIQMVVGEGLLRCQPVWDGVAHALIPSILFPSESASERLSDMVLLFHLCEQIELPSRMWNTYHGEVILALRTYALYAGNQAQLCCEIGDFSFSSALVRFGPAPLDGFSCLLTVSSLPSKVGLINYATQTAFDGIIFVLSAAKLVKHLLSGRSRLAWILLQNCKLFKVNFTSSASRIALLNVFYTAIIYLFLLIFGAFVTFFLYLLLPPSHAALKEITSSFMLAMASTIVSRLILNLRGYTRTPHLGANTLLAIEDYDESRSQEMEFKHTYATSKGDRPLSA</sequence>
<keyword evidence="1" id="KW-1133">Transmembrane helix</keyword>
<feature type="transmembrane region" description="Helical" evidence="1">
    <location>
        <begin position="247"/>
        <end position="265"/>
    </location>
</feature>
<dbReference type="OrthoDB" id="2803893at2759"/>
<keyword evidence="3" id="KW-1185">Reference proteome</keyword>
<dbReference type="EMBL" id="KQ086091">
    <property type="protein sequence ID" value="KLO08453.1"/>
    <property type="molecule type" value="Genomic_DNA"/>
</dbReference>
<dbReference type="InParanoid" id="A0A0H2RG13"/>
<dbReference type="AlphaFoldDB" id="A0A0H2RG13"/>
<evidence type="ECO:0000313" key="2">
    <source>
        <dbReference type="EMBL" id="KLO08453.1"/>
    </source>
</evidence>
<name>A0A0H2RG13_9AGAM</name>
<organism evidence="2 3">
    <name type="scientific">Schizopora paradoxa</name>
    <dbReference type="NCBI Taxonomy" id="27342"/>
    <lineage>
        <taxon>Eukaryota</taxon>
        <taxon>Fungi</taxon>
        <taxon>Dikarya</taxon>
        <taxon>Basidiomycota</taxon>
        <taxon>Agaricomycotina</taxon>
        <taxon>Agaricomycetes</taxon>
        <taxon>Hymenochaetales</taxon>
        <taxon>Schizoporaceae</taxon>
        <taxon>Schizopora</taxon>
    </lineage>
</organism>
<keyword evidence="1" id="KW-0472">Membrane</keyword>
<accession>A0A0H2RG13</accession>
<gene>
    <name evidence="2" type="ORF">SCHPADRAFT_931796</name>
</gene>
<keyword evidence="1" id="KW-0812">Transmembrane</keyword>
<feature type="transmembrane region" description="Helical" evidence="1">
    <location>
        <begin position="212"/>
        <end position="235"/>
    </location>
</feature>
<protein>
    <submittedName>
        <fullName evidence="2">Uncharacterized protein</fullName>
    </submittedName>
</protein>
<dbReference type="Proteomes" id="UP000053477">
    <property type="component" value="Unassembled WGS sequence"/>
</dbReference>
<evidence type="ECO:0000256" key="1">
    <source>
        <dbReference type="SAM" id="Phobius"/>
    </source>
</evidence>